<dbReference type="EMBL" id="CAXAMN010023940">
    <property type="protein sequence ID" value="CAK9082602.1"/>
    <property type="molecule type" value="Genomic_DNA"/>
</dbReference>
<reference evidence="1 2" key="1">
    <citation type="submission" date="2024-02" db="EMBL/GenBank/DDBJ databases">
        <authorList>
            <person name="Chen Y."/>
            <person name="Shah S."/>
            <person name="Dougan E. K."/>
            <person name="Thang M."/>
            <person name="Chan C."/>
        </authorList>
    </citation>
    <scope>NUCLEOTIDE SEQUENCE [LARGE SCALE GENOMIC DNA]</scope>
</reference>
<evidence type="ECO:0000313" key="1">
    <source>
        <dbReference type="EMBL" id="CAK9082602.1"/>
    </source>
</evidence>
<organism evidence="1 2">
    <name type="scientific">Durusdinium trenchii</name>
    <dbReference type="NCBI Taxonomy" id="1381693"/>
    <lineage>
        <taxon>Eukaryota</taxon>
        <taxon>Sar</taxon>
        <taxon>Alveolata</taxon>
        <taxon>Dinophyceae</taxon>
        <taxon>Suessiales</taxon>
        <taxon>Symbiodiniaceae</taxon>
        <taxon>Durusdinium</taxon>
    </lineage>
</organism>
<name>A0ABP0Q2V3_9DINO</name>
<sequence length="169" mass="18030">MSHSELASPVEARAAAVAPAPAPAAAAAATPQTCNHGLTVLRVAVEPHGPCSLDAPLCLEIDFRTTLNIQGQWQLRFVADLVYHQKAVDLVLDSQESSANEASDQIHHVELKTAGLPLLGLPESALESLGILEARLAGSDGTEFALVRLVTDVRRNGDQWQRGVLDPFR</sequence>
<dbReference type="Proteomes" id="UP001642484">
    <property type="component" value="Unassembled WGS sequence"/>
</dbReference>
<gene>
    <name evidence="1" type="ORF">CCMP2556_LOCUS40341</name>
</gene>
<evidence type="ECO:0000313" key="2">
    <source>
        <dbReference type="Proteomes" id="UP001642484"/>
    </source>
</evidence>
<proteinExistence type="predicted"/>
<comment type="caution">
    <text evidence="1">The sequence shown here is derived from an EMBL/GenBank/DDBJ whole genome shotgun (WGS) entry which is preliminary data.</text>
</comment>
<protein>
    <submittedName>
        <fullName evidence="1">Uncharacterized protein</fullName>
    </submittedName>
</protein>
<keyword evidence="2" id="KW-1185">Reference proteome</keyword>
<accession>A0ABP0Q2V3</accession>